<dbReference type="PROSITE" id="PS00893">
    <property type="entry name" value="NUDIX_BOX"/>
    <property type="match status" value="1"/>
</dbReference>
<evidence type="ECO:0000256" key="1">
    <source>
        <dbReference type="ARBA" id="ARBA00001936"/>
    </source>
</evidence>
<accession>A0A2N0VGV9</accession>
<protein>
    <submittedName>
        <fullName evidence="9">CoA pyrophosphatase</fullName>
    </submittedName>
</protein>
<evidence type="ECO:0000256" key="5">
    <source>
        <dbReference type="ARBA" id="ARBA00022842"/>
    </source>
</evidence>
<dbReference type="InterPro" id="IPR015797">
    <property type="entry name" value="NUDIX_hydrolase-like_dom_sf"/>
</dbReference>
<dbReference type="Gene3D" id="3.90.79.10">
    <property type="entry name" value="Nucleoside Triphosphate Pyrophosphohydrolase"/>
    <property type="match status" value="1"/>
</dbReference>
<sequence length="187" mass="21472">MCPFPVNGDPIQRQPNDDQGHPSSVLVPLFPEKNQKLNVILTLRTNSIRHAGQISFPGGRAEVNETPIETALRESHEEIGIEPETVNIAGSISPLYLDRSHNRISPFVGFLDKKPVLTRNPNEVEEIIIVEMDQLLSDRLLKREVWELQNRELEVPYWDIHRVPLWGATAMMMSELLELYQKFLNEE</sequence>
<dbReference type="PANTHER" id="PTHR12992">
    <property type="entry name" value="NUDIX HYDROLASE"/>
    <property type="match status" value="1"/>
</dbReference>
<evidence type="ECO:0000256" key="4">
    <source>
        <dbReference type="ARBA" id="ARBA00022801"/>
    </source>
</evidence>
<dbReference type="InterPro" id="IPR000086">
    <property type="entry name" value="NUDIX_hydrolase_dom"/>
</dbReference>
<dbReference type="GO" id="GO:0010945">
    <property type="term" value="F:coenzyme A diphosphatase activity"/>
    <property type="evidence" value="ECO:0007669"/>
    <property type="project" value="InterPro"/>
</dbReference>
<keyword evidence="10" id="KW-1185">Reference proteome</keyword>
<evidence type="ECO:0000313" key="10">
    <source>
        <dbReference type="Proteomes" id="UP000233398"/>
    </source>
</evidence>
<proteinExistence type="predicted"/>
<gene>
    <name evidence="9" type="ORF">CWD77_10440</name>
</gene>
<evidence type="ECO:0000256" key="6">
    <source>
        <dbReference type="ARBA" id="ARBA00023211"/>
    </source>
</evidence>
<keyword evidence="6" id="KW-0464">Manganese</keyword>
<comment type="caution">
    <text evidence="9">The sequence shown here is derived from an EMBL/GenBank/DDBJ whole genome shotgun (WGS) entry which is preliminary data.</text>
</comment>
<dbReference type="InterPro" id="IPR045121">
    <property type="entry name" value="CoAse"/>
</dbReference>
<evidence type="ECO:0000256" key="3">
    <source>
        <dbReference type="ARBA" id="ARBA00022723"/>
    </source>
</evidence>
<dbReference type="Proteomes" id="UP000233398">
    <property type="component" value="Unassembled WGS sequence"/>
</dbReference>
<dbReference type="InterPro" id="IPR020084">
    <property type="entry name" value="NUDIX_hydrolase_CS"/>
</dbReference>
<comment type="cofactor">
    <cofactor evidence="2">
        <name>Mg(2+)</name>
        <dbReference type="ChEBI" id="CHEBI:18420"/>
    </cofactor>
</comment>
<name>A0A2N0VGV9_9BACT</name>
<evidence type="ECO:0000259" key="8">
    <source>
        <dbReference type="PROSITE" id="PS51462"/>
    </source>
</evidence>
<dbReference type="PROSITE" id="PS51462">
    <property type="entry name" value="NUDIX"/>
    <property type="match status" value="1"/>
</dbReference>
<dbReference type="PANTHER" id="PTHR12992:SF11">
    <property type="entry name" value="MITOCHONDRIAL COENZYME A DIPHOSPHATASE NUDT8"/>
    <property type="match status" value="1"/>
</dbReference>
<evidence type="ECO:0000313" key="9">
    <source>
        <dbReference type="EMBL" id="PKD43411.1"/>
    </source>
</evidence>
<feature type="domain" description="Nudix hydrolase" evidence="8">
    <location>
        <begin position="20"/>
        <end position="154"/>
    </location>
</feature>
<dbReference type="OrthoDB" id="9802805at2"/>
<dbReference type="AlphaFoldDB" id="A0A2N0VGV9"/>
<comment type="cofactor">
    <cofactor evidence="1">
        <name>Mn(2+)</name>
        <dbReference type="ChEBI" id="CHEBI:29035"/>
    </cofactor>
</comment>
<feature type="region of interest" description="Disordered" evidence="7">
    <location>
        <begin position="1"/>
        <end position="23"/>
    </location>
</feature>
<keyword evidence="5" id="KW-0460">Magnesium</keyword>
<dbReference type="EMBL" id="PISP01000003">
    <property type="protein sequence ID" value="PKD43411.1"/>
    <property type="molecule type" value="Genomic_DNA"/>
</dbReference>
<keyword evidence="3" id="KW-0479">Metal-binding</keyword>
<evidence type="ECO:0000256" key="2">
    <source>
        <dbReference type="ARBA" id="ARBA00001946"/>
    </source>
</evidence>
<dbReference type="SUPFAM" id="SSF55811">
    <property type="entry name" value="Nudix"/>
    <property type="match status" value="1"/>
</dbReference>
<evidence type="ECO:0000256" key="7">
    <source>
        <dbReference type="SAM" id="MobiDB-lite"/>
    </source>
</evidence>
<keyword evidence="4" id="KW-0378">Hydrolase</keyword>
<organism evidence="9 10">
    <name type="scientific">Rhodohalobacter barkolensis</name>
    <dbReference type="NCBI Taxonomy" id="2053187"/>
    <lineage>
        <taxon>Bacteria</taxon>
        <taxon>Pseudomonadati</taxon>
        <taxon>Balneolota</taxon>
        <taxon>Balneolia</taxon>
        <taxon>Balneolales</taxon>
        <taxon>Balneolaceae</taxon>
        <taxon>Rhodohalobacter</taxon>
    </lineage>
</organism>
<dbReference type="GO" id="GO:0046872">
    <property type="term" value="F:metal ion binding"/>
    <property type="evidence" value="ECO:0007669"/>
    <property type="project" value="UniProtKB-KW"/>
</dbReference>
<dbReference type="Pfam" id="PF00293">
    <property type="entry name" value="NUDIX"/>
    <property type="match status" value="1"/>
</dbReference>
<dbReference type="CDD" id="cd03426">
    <property type="entry name" value="NUDIX_CoAse_Nudt7"/>
    <property type="match status" value="1"/>
</dbReference>
<reference evidence="9 10" key="1">
    <citation type="submission" date="2017-11" db="EMBL/GenBank/DDBJ databases">
        <title>Rhodohalobacter 15182 sp. nov., isolated from a salt lake.</title>
        <authorList>
            <person name="Han S."/>
        </authorList>
    </citation>
    <scope>NUCLEOTIDE SEQUENCE [LARGE SCALE GENOMIC DNA]</scope>
    <source>
        <strain evidence="9 10">15182</strain>
    </source>
</reference>